<dbReference type="AlphaFoldDB" id="A0AAW0CCR8"/>
<name>A0AAW0CCR8_9AGAR</name>
<comment type="caution">
    <text evidence="2">The sequence shown here is derived from an EMBL/GenBank/DDBJ whole genome shotgun (WGS) entry which is preliminary data.</text>
</comment>
<accession>A0AAW0CCR8</accession>
<feature type="region of interest" description="Disordered" evidence="1">
    <location>
        <begin position="1"/>
        <end position="90"/>
    </location>
</feature>
<evidence type="ECO:0000256" key="1">
    <source>
        <dbReference type="SAM" id="MobiDB-lite"/>
    </source>
</evidence>
<proteinExistence type="predicted"/>
<sequence>MGKTIPVFHISSISRSSALPYPQPPPHTSQLRHPHILPVKDPAPKESESAERKPASQSSIPDITTSQSGVGRCGDEAGALPADDIDVNGPDDQRIAYEQECERGAPYGVCERKRVRYVPAVM</sequence>
<feature type="compositionally biased region" description="Polar residues" evidence="1">
    <location>
        <begin position="55"/>
        <end position="69"/>
    </location>
</feature>
<dbReference type="Proteomes" id="UP001362999">
    <property type="component" value="Unassembled WGS sequence"/>
</dbReference>
<organism evidence="2 3">
    <name type="scientific">Favolaschia claudopus</name>
    <dbReference type="NCBI Taxonomy" id="2862362"/>
    <lineage>
        <taxon>Eukaryota</taxon>
        <taxon>Fungi</taxon>
        <taxon>Dikarya</taxon>
        <taxon>Basidiomycota</taxon>
        <taxon>Agaricomycotina</taxon>
        <taxon>Agaricomycetes</taxon>
        <taxon>Agaricomycetidae</taxon>
        <taxon>Agaricales</taxon>
        <taxon>Marasmiineae</taxon>
        <taxon>Mycenaceae</taxon>
        <taxon>Favolaschia</taxon>
    </lineage>
</organism>
<evidence type="ECO:0000313" key="2">
    <source>
        <dbReference type="EMBL" id="KAK7036250.1"/>
    </source>
</evidence>
<evidence type="ECO:0000313" key="3">
    <source>
        <dbReference type="Proteomes" id="UP001362999"/>
    </source>
</evidence>
<gene>
    <name evidence="2" type="ORF">R3P38DRAFT_3184036</name>
</gene>
<dbReference type="EMBL" id="JAWWNJ010000019">
    <property type="protein sequence ID" value="KAK7036250.1"/>
    <property type="molecule type" value="Genomic_DNA"/>
</dbReference>
<feature type="compositionally biased region" description="Basic and acidic residues" evidence="1">
    <location>
        <begin position="42"/>
        <end position="54"/>
    </location>
</feature>
<keyword evidence="3" id="KW-1185">Reference proteome</keyword>
<reference evidence="2 3" key="1">
    <citation type="journal article" date="2024" name="J Genomics">
        <title>Draft genome sequencing and assembly of Favolaschia claudopus CIRM-BRFM 2984 isolated from oak limbs.</title>
        <authorList>
            <person name="Navarro D."/>
            <person name="Drula E."/>
            <person name="Chaduli D."/>
            <person name="Cazenave R."/>
            <person name="Ahrendt S."/>
            <person name="Wang J."/>
            <person name="Lipzen A."/>
            <person name="Daum C."/>
            <person name="Barry K."/>
            <person name="Grigoriev I.V."/>
            <person name="Favel A."/>
            <person name="Rosso M.N."/>
            <person name="Martin F."/>
        </authorList>
    </citation>
    <scope>NUCLEOTIDE SEQUENCE [LARGE SCALE GENOMIC DNA]</scope>
    <source>
        <strain evidence="2 3">CIRM-BRFM 2984</strain>
    </source>
</reference>
<protein>
    <submittedName>
        <fullName evidence="2">Uncharacterized protein</fullName>
    </submittedName>
</protein>